<dbReference type="STRING" id="1423719.FC66_GL001216"/>
<feature type="domain" description="CAAX prenyl protease 2/Lysostaphin resistance protein A-like" evidence="3">
    <location>
        <begin position="119"/>
        <end position="203"/>
    </location>
</feature>
<evidence type="ECO:0000256" key="1">
    <source>
        <dbReference type="ARBA" id="ARBA00009067"/>
    </source>
</evidence>
<feature type="transmembrane region" description="Helical" evidence="2">
    <location>
        <begin position="118"/>
        <end position="137"/>
    </location>
</feature>
<keyword evidence="2" id="KW-0812">Transmembrane</keyword>
<dbReference type="InterPro" id="IPR052710">
    <property type="entry name" value="CAAX_protease"/>
</dbReference>
<evidence type="ECO:0000313" key="4">
    <source>
        <dbReference type="EMBL" id="KRK45757.1"/>
    </source>
</evidence>
<dbReference type="Pfam" id="PF02517">
    <property type="entry name" value="Rce1-like"/>
    <property type="match status" value="1"/>
</dbReference>
<reference evidence="4 5" key="1">
    <citation type="journal article" date="2015" name="Genome Announc.">
        <title>Expanding the biotechnology potential of lactobacilli through comparative genomics of 213 strains and associated genera.</title>
        <authorList>
            <person name="Sun Z."/>
            <person name="Harris H.M."/>
            <person name="McCann A."/>
            <person name="Guo C."/>
            <person name="Argimon S."/>
            <person name="Zhang W."/>
            <person name="Yang X."/>
            <person name="Jeffery I.B."/>
            <person name="Cooney J.C."/>
            <person name="Kagawa T.F."/>
            <person name="Liu W."/>
            <person name="Song Y."/>
            <person name="Salvetti E."/>
            <person name="Wrobel A."/>
            <person name="Rasinkangas P."/>
            <person name="Parkhill J."/>
            <person name="Rea M.C."/>
            <person name="O'Sullivan O."/>
            <person name="Ritari J."/>
            <person name="Douillard F.P."/>
            <person name="Paul Ross R."/>
            <person name="Yang R."/>
            <person name="Briner A.E."/>
            <person name="Felis G.E."/>
            <person name="de Vos W.M."/>
            <person name="Barrangou R."/>
            <person name="Klaenhammer T.R."/>
            <person name="Caufield P.W."/>
            <person name="Cui Y."/>
            <person name="Zhang H."/>
            <person name="O'Toole P.W."/>
        </authorList>
    </citation>
    <scope>NUCLEOTIDE SEQUENCE [LARGE SCALE GENOMIC DNA]</scope>
    <source>
        <strain evidence="4 5">DSM 15638</strain>
    </source>
</reference>
<dbReference type="GO" id="GO:0004175">
    <property type="term" value="F:endopeptidase activity"/>
    <property type="evidence" value="ECO:0007669"/>
    <property type="project" value="UniProtKB-ARBA"/>
</dbReference>
<keyword evidence="4" id="KW-0645">Protease</keyword>
<dbReference type="GO" id="GO:0080120">
    <property type="term" value="P:CAAX-box protein maturation"/>
    <property type="evidence" value="ECO:0007669"/>
    <property type="project" value="UniProtKB-ARBA"/>
</dbReference>
<evidence type="ECO:0000313" key="5">
    <source>
        <dbReference type="Proteomes" id="UP000051450"/>
    </source>
</evidence>
<sequence>MSKSTSKNSIAILLGYLIIFILPTILNQIFSLKSVIYPVMTADYVLGALLLIWLNHHFSNKNSIDGQSKWSHIILWGILGFILTLVIQMGIQLISYAILKTTVASQNTSEIMTIFSKYPYYMLAVSLGAPIMEELVFRKVFFGNLASFIPPAFAAMISSLLFSLAHNDGHLAIYFLIGLLFCYLYKRTDDIKTSMVAHILMNSLVLTIQALL</sequence>
<keyword evidence="2" id="KW-1133">Transmembrane helix</keyword>
<keyword evidence="5" id="KW-1185">Reference proteome</keyword>
<keyword evidence="2" id="KW-0472">Membrane</keyword>
<dbReference type="Proteomes" id="UP000051450">
    <property type="component" value="Unassembled WGS sequence"/>
</dbReference>
<feature type="transmembrane region" description="Helical" evidence="2">
    <location>
        <begin position="12"/>
        <end position="30"/>
    </location>
</feature>
<name>A0A0R1HGV9_9LACO</name>
<dbReference type="PANTHER" id="PTHR36435">
    <property type="entry name" value="SLR1288 PROTEIN"/>
    <property type="match status" value="1"/>
</dbReference>
<dbReference type="RefSeq" id="WP_057974272.1">
    <property type="nucleotide sequence ID" value="NZ_AZDI01000005.1"/>
</dbReference>
<dbReference type="PANTHER" id="PTHR36435:SF6">
    <property type="entry name" value="ABORTIVE INFECTION PROTEIN"/>
    <property type="match status" value="1"/>
</dbReference>
<evidence type="ECO:0000259" key="3">
    <source>
        <dbReference type="Pfam" id="PF02517"/>
    </source>
</evidence>
<keyword evidence="4" id="KW-0378">Hydrolase</keyword>
<proteinExistence type="inferred from homology"/>
<dbReference type="GO" id="GO:0006508">
    <property type="term" value="P:proteolysis"/>
    <property type="evidence" value="ECO:0007669"/>
    <property type="project" value="UniProtKB-KW"/>
</dbReference>
<dbReference type="AlphaFoldDB" id="A0A0R1HGV9"/>
<feature type="transmembrane region" description="Helical" evidence="2">
    <location>
        <begin position="36"/>
        <end position="54"/>
    </location>
</feature>
<evidence type="ECO:0000256" key="2">
    <source>
        <dbReference type="SAM" id="Phobius"/>
    </source>
</evidence>
<dbReference type="OrthoDB" id="2194912at2"/>
<dbReference type="InterPro" id="IPR003675">
    <property type="entry name" value="Rce1/LyrA-like_dom"/>
</dbReference>
<dbReference type="PATRIC" id="fig|1423719.4.peg.1237"/>
<protein>
    <submittedName>
        <fullName evidence="4">Caax family protease</fullName>
    </submittedName>
</protein>
<comment type="similarity">
    <text evidence="1">Belongs to the UPF0177 family.</text>
</comment>
<feature type="transmembrane region" description="Helical" evidence="2">
    <location>
        <begin position="169"/>
        <end position="185"/>
    </location>
</feature>
<organism evidence="4 5">
    <name type="scientific">Dellaglioa algida DSM 15638</name>
    <dbReference type="NCBI Taxonomy" id="1423719"/>
    <lineage>
        <taxon>Bacteria</taxon>
        <taxon>Bacillati</taxon>
        <taxon>Bacillota</taxon>
        <taxon>Bacilli</taxon>
        <taxon>Lactobacillales</taxon>
        <taxon>Lactobacillaceae</taxon>
        <taxon>Dellaglioa</taxon>
    </lineage>
</organism>
<gene>
    <name evidence="4" type="ORF">FC66_GL001216</name>
</gene>
<comment type="caution">
    <text evidence="4">The sequence shown here is derived from an EMBL/GenBank/DDBJ whole genome shotgun (WGS) entry which is preliminary data.</text>
</comment>
<feature type="transmembrane region" description="Helical" evidence="2">
    <location>
        <begin position="74"/>
        <end position="98"/>
    </location>
</feature>
<dbReference type="EMBL" id="AZDI01000005">
    <property type="protein sequence ID" value="KRK45757.1"/>
    <property type="molecule type" value="Genomic_DNA"/>
</dbReference>
<feature type="transmembrane region" description="Helical" evidence="2">
    <location>
        <begin position="144"/>
        <end position="163"/>
    </location>
</feature>
<accession>A0A0R1HGV9</accession>